<dbReference type="InterPro" id="IPR005625">
    <property type="entry name" value="PepSY-ass_TM"/>
</dbReference>
<keyword evidence="2" id="KW-0812">Transmembrane</keyword>
<feature type="region of interest" description="Disordered" evidence="1">
    <location>
        <begin position="136"/>
        <end position="166"/>
    </location>
</feature>
<dbReference type="Proteomes" id="UP000325161">
    <property type="component" value="Chromosome"/>
</dbReference>
<feature type="transmembrane region" description="Helical" evidence="2">
    <location>
        <begin position="507"/>
        <end position="526"/>
    </location>
</feature>
<feature type="transmembrane region" description="Helical" evidence="2">
    <location>
        <begin position="401"/>
        <end position="423"/>
    </location>
</feature>
<feature type="transmembrane region" description="Helical" evidence="2">
    <location>
        <begin position="245"/>
        <end position="269"/>
    </location>
</feature>
<feature type="transmembrane region" description="Helical" evidence="2">
    <location>
        <begin position="200"/>
        <end position="224"/>
    </location>
</feature>
<dbReference type="KEGG" id="pacr:FXN63_20830"/>
<keyword evidence="2" id="KW-0472">Membrane</keyword>
<sequence>MVVPAAQQPVHVTPHRGWKRIQCEPFSKSFVQGQLHVPRRTAGQGRCVKEGFRQSMAWLHTWSGLLVGWILFAVFATGTAAYYREEISLWMKPELHSLSTQAVPPTIAVQQGLDYLSKRAPQAVRWDMTLPDPRNASLRLSWTDPTPAGETPNPRRRRQTATLDPATGALTAPARETRGGDFLYRFHFDLHHIPVLWGRWIVGFCAMFMLVAIISGIITHKRIFKDFFTFRPKKGQRSWLDAHNASAVLALPYHLMITYTGLITLMFLYMPWGTQAVYKGDTNAFFAEVFPSRQPANTTRTGSGVPFADLAPMLAQSAGRWDGDAPGRITITLPGDPNGTLMLTRDNGGRISVTSSDTMTFSSASGALLSETRDDARPAVQTRGVMYGLHAATFAQPLLRALFFLSALAGCVMVASGVVLWAVKERQKYAKKLAAGGRVGWGVRLVDGLNIGSIAGIPIAIAAYFWGNRLLPVPMPDRIANEIMMFFIGWGVSLLAGLIWPTRLMWVWQMALAAVMWMALPVLNALTSPSNLFANALAGRWALVGFDMTVLVLGVGLASIAWVLHRRGNKPVVRKPAGSPAAAAAATAASKTAPKAAPQPTIASVTQEAT</sequence>
<feature type="transmembrane region" description="Helical" evidence="2">
    <location>
        <begin position="62"/>
        <end position="83"/>
    </location>
</feature>
<dbReference type="PANTHER" id="PTHR34219">
    <property type="entry name" value="IRON-REGULATED INNER MEMBRANE PROTEIN-RELATED"/>
    <property type="match status" value="1"/>
</dbReference>
<gene>
    <name evidence="3" type="ORF">FXN63_20830</name>
</gene>
<evidence type="ECO:0000313" key="4">
    <source>
        <dbReference type="Proteomes" id="UP000325161"/>
    </source>
</evidence>
<keyword evidence="2" id="KW-1133">Transmembrane helix</keyword>
<feature type="transmembrane region" description="Helical" evidence="2">
    <location>
        <begin position="444"/>
        <end position="467"/>
    </location>
</feature>
<dbReference type="Pfam" id="PF03929">
    <property type="entry name" value="PepSY_TM"/>
    <property type="match status" value="1"/>
</dbReference>
<dbReference type="EMBL" id="CP043046">
    <property type="protein sequence ID" value="QEI08011.1"/>
    <property type="molecule type" value="Genomic_DNA"/>
</dbReference>
<feature type="transmembrane region" description="Helical" evidence="2">
    <location>
        <begin position="479"/>
        <end position="500"/>
    </location>
</feature>
<evidence type="ECO:0000256" key="1">
    <source>
        <dbReference type="SAM" id="MobiDB-lite"/>
    </source>
</evidence>
<protein>
    <submittedName>
        <fullName evidence="3">PepSY domain-containing protein</fullName>
    </submittedName>
</protein>
<evidence type="ECO:0000313" key="3">
    <source>
        <dbReference type="EMBL" id="QEI08011.1"/>
    </source>
</evidence>
<proteinExistence type="predicted"/>
<dbReference type="PANTHER" id="PTHR34219:SF4">
    <property type="entry name" value="PEPSY DOMAIN-CONTAINING PROTEIN"/>
    <property type="match status" value="1"/>
</dbReference>
<accession>A0A5C0B579</accession>
<feature type="compositionally biased region" description="Low complexity" evidence="1">
    <location>
        <begin position="589"/>
        <end position="603"/>
    </location>
</feature>
<name>A0A5C0B579_9BURK</name>
<keyword evidence="4" id="KW-1185">Reference proteome</keyword>
<reference evidence="3 4" key="1">
    <citation type="submission" date="2019-08" db="EMBL/GenBank/DDBJ databases">
        <title>Amphibian skin-associated Pigmentiphaga: genome sequence and occurrence across geography and hosts.</title>
        <authorList>
            <person name="Bletz M.C."/>
            <person name="Bunk B."/>
            <person name="Sproeer C."/>
            <person name="Biwer P."/>
            <person name="Reiter S."/>
            <person name="Rabemananjara F.C.E."/>
            <person name="Schulz S."/>
            <person name="Overmann J."/>
            <person name="Vences M."/>
        </authorList>
    </citation>
    <scope>NUCLEOTIDE SEQUENCE [LARGE SCALE GENOMIC DNA]</scope>
    <source>
        <strain evidence="3 4">Mada1488</strain>
    </source>
</reference>
<feature type="region of interest" description="Disordered" evidence="1">
    <location>
        <begin position="589"/>
        <end position="610"/>
    </location>
</feature>
<feature type="transmembrane region" description="Helical" evidence="2">
    <location>
        <begin position="538"/>
        <end position="564"/>
    </location>
</feature>
<dbReference type="AlphaFoldDB" id="A0A5C0B579"/>
<organism evidence="3 4">
    <name type="scientific">Pigmentiphaga aceris</name>
    <dbReference type="NCBI Taxonomy" id="1940612"/>
    <lineage>
        <taxon>Bacteria</taxon>
        <taxon>Pseudomonadati</taxon>
        <taxon>Pseudomonadota</taxon>
        <taxon>Betaproteobacteria</taxon>
        <taxon>Burkholderiales</taxon>
        <taxon>Alcaligenaceae</taxon>
        <taxon>Pigmentiphaga</taxon>
    </lineage>
</organism>
<evidence type="ECO:0000256" key="2">
    <source>
        <dbReference type="SAM" id="Phobius"/>
    </source>
</evidence>
<dbReference type="OrthoDB" id="9776609at2"/>